<dbReference type="AlphaFoldDB" id="A0A813PPQ7"/>
<evidence type="ECO:0000313" key="5">
    <source>
        <dbReference type="Proteomes" id="UP000663870"/>
    </source>
</evidence>
<accession>A0A813PPQ7</accession>
<name>A0A813PPQ7_9BILA</name>
<evidence type="ECO:0000313" key="3">
    <source>
        <dbReference type="EMBL" id="CAF0756510.1"/>
    </source>
</evidence>
<evidence type="ECO:0000313" key="4">
    <source>
        <dbReference type="EMBL" id="CAF0781364.1"/>
    </source>
</evidence>
<feature type="signal peptide" evidence="2">
    <location>
        <begin position="1"/>
        <end position="18"/>
    </location>
</feature>
<gene>
    <name evidence="3" type="ORF">JXQ802_LOCUS1966</name>
    <name evidence="4" type="ORF">PYM288_LOCUS3637</name>
</gene>
<dbReference type="EMBL" id="CAJNOH010000029">
    <property type="protein sequence ID" value="CAF0781364.1"/>
    <property type="molecule type" value="Genomic_DNA"/>
</dbReference>
<comment type="caution">
    <text evidence="3">The sequence shown here is derived from an EMBL/GenBank/DDBJ whole genome shotgun (WGS) entry which is preliminary data.</text>
</comment>
<feature type="region of interest" description="Disordered" evidence="1">
    <location>
        <begin position="64"/>
        <end position="105"/>
    </location>
</feature>
<organism evidence="3 5">
    <name type="scientific">Rotaria sordida</name>
    <dbReference type="NCBI Taxonomy" id="392033"/>
    <lineage>
        <taxon>Eukaryota</taxon>
        <taxon>Metazoa</taxon>
        <taxon>Spiralia</taxon>
        <taxon>Gnathifera</taxon>
        <taxon>Rotifera</taxon>
        <taxon>Eurotatoria</taxon>
        <taxon>Bdelloidea</taxon>
        <taxon>Philodinida</taxon>
        <taxon>Philodinidae</taxon>
        <taxon>Rotaria</taxon>
    </lineage>
</organism>
<dbReference type="Proteomes" id="UP000663870">
    <property type="component" value="Unassembled WGS sequence"/>
</dbReference>
<dbReference type="EMBL" id="CAJNOL010000023">
    <property type="protein sequence ID" value="CAF0756510.1"/>
    <property type="molecule type" value="Genomic_DNA"/>
</dbReference>
<feature type="compositionally biased region" description="Basic and acidic residues" evidence="1">
    <location>
        <begin position="83"/>
        <end position="101"/>
    </location>
</feature>
<feature type="region of interest" description="Disordered" evidence="1">
    <location>
        <begin position="137"/>
        <end position="157"/>
    </location>
</feature>
<proteinExistence type="predicted"/>
<keyword evidence="5" id="KW-1185">Reference proteome</keyword>
<dbReference type="Proteomes" id="UP000663854">
    <property type="component" value="Unassembled WGS sequence"/>
</dbReference>
<sequence>MRLFLFSIVTICIAGSRTQEIAIGTEYLRANSNDSLPSESGINAQDQEPLPTLVVTDDATITNDTLKDHDHDHDHHHHHHHDHDHSSYRHDDHHKKYDHEHHSHHAHDTTITVDLHNIFDLIKQQLHETEEHIIASIKQSQSASSVPVEKSYRTADR</sequence>
<reference evidence="3" key="1">
    <citation type="submission" date="2021-02" db="EMBL/GenBank/DDBJ databases">
        <authorList>
            <person name="Nowell W R."/>
        </authorList>
    </citation>
    <scope>NUCLEOTIDE SEQUENCE</scope>
</reference>
<evidence type="ECO:0000256" key="2">
    <source>
        <dbReference type="SAM" id="SignalP"/>
    </source>
</evidence>
<evidence type="ECO:0000256" key="1">
    <source>
        <dbReference type="SAM" id="MobiDB-lite"/>
    </source>
</evidence>
<protein>
    <submittedName>
        <fullName evidence="3">Uncharacterized protein</fullName>
    </submittedName>
</protein>
<feature type="chain" id="PRO_5036222596" evidence="2">
    <location>
        <begin position="19"/>
        <end position="157"/>
    </location>
</feature>
<keyword evidence="2" id="KW-0732">Signal</keyword>